<dbReference type="PANTHER" id="PTHR23317">
    <property type="entry name" value="DEDICATOR OF CYTOKINESIS DOCK"/>
    <property type="match status" value="1"/>
</dbReference>
<dbReference type="InterPro" id="IPR027007">
    <property type="entry name" value="C2_DOCK-type_domain"/>
</dbReference>
<dbReference type="Proteomes" id="UP000269396">
    <property type="component" value="Unassembled WGS sequence"/>
</dbReference>
<dbReference type="InterPro" id="IPR035892">
    <property type="entry name" value="C2_domain_sf"/>
</dbReference>
<dbReference type="EMBL" id="UZAL01044691">
    <property type="protein sequence ID" value="VDP82716.1"/>
    <property type="molecule type" value="Genomic_DNA"/>
</dbReference>
<accession>A0A3P8KT34</accession>
<organism evidence="3 4">
    <name type="scientific">Schistosoma mattheei</name>
    <dbReference type="NCBI Taxonomy" id="31246"/>
    <lineage>
        <taxon>Eukaryota</taxon>
        <taxon>Metazoa</taxon>
        <taxon>Spiralia</taxon>
        <taxon>Lophotrochozoa</taxon>
        <taxon>Platyhelminthes</taxon>
        <taxon>Trematoda</taxon>
        <taxon>Digenea</taxon>
        <taxon>Strigeidida</taxon>
        <taxon>Schistosomatoidea</taxon>
        <taxon>Schistosomatidae</taxon>
        <taxon>Schistosoma</taxon>
    </lineage>
</organism>
<evidence type="ECO:0000313" key="4">
    <source>
        <dbReference type="Proteomes" id="UP000269396"/>
    </source>
</evidence>
<dbReference type="Gene3D" id="2.60.40.150">
    <property type="entry name" value="C2 domain"/>
    <property type="match status" value="1"/>
</dbReference>
<dbReference type="GO" id="GO:0005085">
    <property type="term" value="F:guanyl-nucleotide exchange factor activity"/>
    <property type="evidence" value="ECO:0007669"/>
    <property type="project" value="InterPro"/>
</dbReference>
<evidence type="ECO:0000313" key="3">
    <source>
        <dbReference type="EMBL" id="VDP82716.1"/>
    </source>
</evidence>
<dbReference type="PROSITE" id="PS51650">
    <property type="entry name" value="C2_DOCK"/>
    <property type="match status" value="1"/>
</dbReference>
<keyword evidence="4" id="KW-1185">Reference proteome</keyword>
<proteinExistence type="inferred from homology"/>
<protein>
    <recommendedName>
        <fullName evidence="2">C2 DOCK-type domain-containing protein</fullName>
    </recommendedName>
</protein>
<feature type="domain" description="C2 DOCK-type" evidence="2">
    <location>
        <begin position="1"/>
        <end position="88"/>
    </location>
</feature>
<dbReference type="AlphaFoldDB" id="A0A3P8KT34"/>
<dbReference type="GO" id="GO:0007264">
    <property type="term" value="P:small GTPase-mediated signal transduction"/>
    <property type="evidence" value="ECO:0007669"/>
    <property type="project" value="InterPro"/>
</dbReference>
<sequence>MEETHYLLFTFYHVICQTKKLESSASLETVIGYSWLPLLEQGCLKDRDLNLLVSVEKPSPALAMIKPDIKSISEKEQSMHFSVDCVSYSCYLSEQQYKLFSVNMTRYRSFNHELILT</sequence>
<comment type="similarity">
    <text evidence="1">Belongs to the DOCK family.</text>
</comment>
<dbReference type="InterPro" id="IPR026791">
    <property type="entry name" value="DOCK"/>
</dbReference>
<gene>
    <name evidence="3" type="ORF">SMTD_LOCUS20534</name>
</gene>
<reference evidence="3 4" key="1">
    <citation type="submission" date="2018-11" db="EMBL/GenBank/DDBJ databases">
        <authorList>
            <consortium name="Pathogen Informatics"/>
        </authorList>
    </citation>
    <scope>NUCLEOTIDE SEQUENCE [LARGE SCALE GENOMIC DNA]</scope>
    <source>
        <strain>Denwood</strain>
        <strain evidence="4">Zambia</strain>
    </source>
</reference>
<name>A0A3P8KT34_9TREM</name>
<evidence type="ECO:0000256" key="1">
    <source>
        <dbReference type="PROSITE-ProRule" id="PRU00983"/>
    </source>
</evidence>
<dbReference type="PANTHER" id="PTHR23317:SF76">
    <property type="entry name" value="LD20667P"/>
    <property type="match status" value="1"/>
</dbReference>
<dbReference type="Pfam" id="PF14429">
    <property type="entry name" value="DOCK-C2"/>
    <property type="match status" value="1"/>
</dbReference>
<evidence type="ECO:0000259" key="2">
    <source>
        <dbReference type="PROSITE" id="PS51650"/>
    </source>
</evidence>